<evidence type="ECO:0000313" key="1">
    <source>
        <dbReference type="EMBL" id="PDH32163.1"/>
    </source>
</evidence>
<gene>
    <name evidence="1" type="ORF">CNF02_12780</name>
</gene>
<protein>
    <submittedName>
        <fullName evidence="1">Uncharacterized protein</fullName>
    </submittedName>
</protein>
<dbReference type="EMBL" id="NTJZ01000021">
    <property type="protein sequence ID" value="PDH32163.1"/>
    <property type="molecule type" value="Genomic_DNA"/>
</dbReference>
<name>A0A2A5W7A6_9GAMM</name>
<reference evidence="1 2" key="1">
    <citation type="submission" date="2017-08" db="EMBL/GenBank/DDBJ databases">
        <title>Fine stratification of microbial communities through a metagenomic profile of the photic zone.</title>
        <authorList>
            <person name="Haro-Moreno J.M."/>
            <person name="Lopez-Perez M."/>
            <person name="De La Torre J."/>
            <person name="Picazo A."/>
            <person name="Camacho A."/>
            <person name="Rodriguez-Valera F."/>
        </authorList>
    </citation>
    <scope>NUCLEOTIDE SEQUENCE [LARGE SCALE GENOMIC DNA]</scope>
    <source>
        <strain evidence="1">MED-G28</strain>
    </source>
</reference>
<dbReference type="AlphaFoldDB" id="A0A2A5W7A6"/>
<evidence type="ECO:0000313" key="2">
    <source>
        <dbReference type="Proteomes" id="UP000219329"/>
    </source>
</evidence>
<organism evidence="1 2">
    <name type="scientific">OM182 bacterium MED-G28</name>
    <dbReference type="NCBI Taxonomy" id="1986256"/>
    <lineage>
        <taxon>Bacteria</taxon>
        <taxon>Pseudomonadati</taxon>
        <taxon>Pseudomonadota</taxon>
        <taxon>Gammaproteobacteria</taxon>
        <taxon>OMG group</taxon>
        <taxon>OM182 clade</taxon>
    </lineage>
</organism>
<proteinExistence type="predicted"/>
<dbReference type="Proteomes" id="UP000219329">
    <property type="component" value="Unassembled WGS sequence"/>
</dbReference>
<comment type="caution">
    <text evidence="1">The sequence shown here is derived from an EMBL/GenBank/DDBJ whole genome shotgun (WGS) entry which is preliminary data.</text>
</comment>
<sequence>MVSPKPVVLLFDLDNALVDECAHIIGQTGLYTAINTYNEINAIEAMRQYNRGFGLLTNKLACVITGWNRYKKPRDQFLFTIRDEERRSPMRSPTPVIILTEDHHIDLRQLALDPMDGNVTAYLHTDEAKECIADTLHKVVFGNRAKEMNFIAYAQLQQERHTD</sequence>
<accession>A0A2A5W7A6</accession>